<dbReference type="EMBL" id="FTMN01000017">
    <property type="protein sequence ID" value="SIR06207.1"/>
    <property type="molecule type" value="Genomic_DNA"/>
</dbReference>
<dbReference type="Proteomes" id="UP000186895">
    <property type="component" value="Unassembled WGS sequence"/>
</dbReference>
<organism evidence="1 2">
    <name type="scientific">Marinobacterium stanieri</name>
    <dbReference type="NCBI Taxonomy" id="49186"/>
    <lineage>
        <taxon>Bacteria</taxon>
        <taxon>Pseudomonadati</taxon>
        <taxon>Pseudomonadota</taxon>
        <taxon>Gammaproteobacteria</taxon>
        <taxon>Oceanospirillales</taxon>
        <taxon>Oceanospirillaceae</taxon>
        <taxon>Marinobacterium</taxon>
    </lineage>
</organism>
<reference evidence="1 2" key="1">
    <citation type="submission" date="2017-01" db="EMBL/GenBank/DDBJ databases">
        <authorList>
            <person name="Mah S.A."/>
            <person name="Swanson W.J."/>
            <person name="Moy G.W."/>
            <person name="Vacquier V.D."/>
        </authorList>
    </citation>
    <scope>NUCLEOTIDE SEQUENCE [LARGE SCALE GENOMIC DNA]</scope>
    <source>
        <strain evidence="1 2">DSM 7027</strain>
    </source>
</reference>
<name>A0A1N6XV46_9GAMM</name>
<accession>A0A1N6XV46</accession>
<dbReference type="STRING" id="49186.SAMN05421647_1176"/>
<dbReference type="AlphaFoldDB" id="A0A1N6XV46"/>
<proteinExistence type="predicted"/>
<sequence length="63" mass="7372">MIFNGLYRFRLLKRIKSILLNMSNCRENTFDCWLVYSAANISDVNVFISAQYDNAIHQNIALK</sequence>
<keyword evidence="2" id="KW-1185">Reference proteome</keyword>
<protein>
    <submittedName>
        <fullName evidence="1">Uncharacterized protein</fullName>
    </submittedName>
</protein>
<evidence type="ECO:0000313" key="1">
    <source>
        <dbReference type="EMBL" id="SIR06207.1"/>
    </source>
</evidence>
<evidence type="ECO:0000313" key="2">
    <source>
        <dbReference type="Proteomes" id="UP000186895"/>
    </source>
</evidence>
<gene>
    <name evidence="1" type="ORF">SAMN05421647_1176</name>
</gene>